<accession>A0AB40D5W4</accession>
<evidence type="ECO:0000256" key="3">
    <source>
        <dbReference type="ARBA" id="ARBA00006027"/>
    </source>
</evidence>
<dbReference type="GeneID" id="120282899"/>
<keyword evidence="11" id="KW-0812">Transmembrane</keyword>
<dbReference type="Pfam" id="PF04043">
    <property type="entry name" value="PMEI"/>
    <property type="match status" value="1"/>
</dbReference>
<feature type="active site" evidence="9">
    <location>
        <position position="420"/>
    </location>
</feature>
<dbReference type="AlphaFoldDB" id="A0AB40D5W4"/>
<keyword evidence="8 10" id="KW-0063">Aspartyl esterase</keyword>
<dbReference type="SUPFAM" id="SSF51126">
    <property type="entry name" value="Pectin lyase-like"/>
    <property type="match status" value="1"/>
</dbReference>
<feature type="transmembrane region" description="Helical" evidence="11">
    <location>
        <begin position="24"/>
        <end position="48"/>
    </location>
</feature>
<keyword evidence="7 10" id="KW-0378">Hydrolase</keyword>
<keyword evidence="6" id="KW-0964">Secreted</keyword>
<dbReference type="Proteomes" id="UP001515500">
    <property type="component" value="Chromosome 18"/>
</dbReference>
<dbReference type="CDD" id="cd15798">
    <property type="entry name" value="PMEI-like_3"/>
    <property type="match status" value="1"/>
</dbReference>
<dbReference type="PANTHER" id="PTHR31707">
    <property type="entry name" value="PECTINESTERASE"/>
    <property type="match status" value="1"/>
</dbReference>
<dbReference type="GO" id="GO:0004857">
    <property type="term" value="F:enzyme inhibitor activity"/>
    <property type="evidence" value="ECO:0007669"/>
    <property type="project" value="InterPro"/>
</dbReference>
<dbReference type="FunFam" id="1.20.140.40:FF:000001">
    <property type="entry name" value="Pectinesterase"/>
    <property type="match status" value="1"/>
</dbReference>
<comment type="similarity">
    <text evidence="3">In the N-terminal section; belongs to the PMEI family.</text>
</comment>
<evidence type="ECO:0000313" key="13">
    <source>
        <dbReference type="Proteomes" id="UP001515500"/>
    </source>
</evidence>
<evidence type="ECO:0000256" key="11">
    <source>
        <dbReference type="SAM" id="Phobius"/>
    </source>
</evidence>
<evidence type="ECO:0000256" key="9">
    <source>
        <dbReference type="PROSITE-ProRule" id="PRU10040"/>
    </source>
</evidence>
<dbReference type="InterPro" id="IPR011050">
    <property type="entry name" value="Pectin_lyase_fold/virulence"/>
</dbReference>
<keyword evidence="13" id="KW-1185">Reference proteome</keyword>
<evidence type="ECO:0000256" key="10">
    <source>
        <dbReference type="RuleBase" id="RU000589"/>
    </source>
</evidence>
<keyword evidence="11" id="KW-1133">Transmembrane helix</keyword>
<comment type="catalytic activity">
    <reaction evidence="10">
        <text>[(1-&gt;4)-alpha-D-galacturonosyl methyl ester](n) + n H2O = [(1-&gt;4)-alpha-D-galacturonosyl](n) + n methanol + n H(+)</text>
        <dbReference type="Rhea" id="RHEA:22380"/>
        <dbReference type="Rhea" id="RHEA-COMP:14570"/>
        <dbReference type="Rhea" id="RHEA-COMP:14573"/>
        <dbReference type="ChEBI" id="CHEBI:15377"/>
        <dbReference type="ChEBI" id="CHEBI:15378"/>
        <dbReference type="ChEBI" id="CHEBI:17790"/>
        <dbReference type="ChEBI" id="CHEBI:140522"/>
        <dbReference type="ChEBI" id="CHEBI:140523"/>
        <dbReference type="EC" id="3.1.1.11"/>
    </reaction>
</comment>
<dbReference type="GO" id="GO:0030599">
    <property type="term" value="F:pectinesterase activity"/>
    <property type="evidence" value="ECO:0007669"/>
    <property type="project" value="UniProtKB-UniRule"/>
</dbReference>
<dbReference type="GO" id="GO:0042545">
    <property type="term" value="P:cell wall modification"/>
    <property type="evidence" value="ECO:0007669"/>
    <property type="project" value="UniProtKB-UniRule"/>
</dbReference>
<evidence type="ECO:0000256" key="4">
    <source>
        <dbReference type="ARBA" id="ARBA00007786"/>
    </source>
</evidence>
<dbReference type="InterPro" id="IPR033131">
    <property type="entry name" value="Pectinesterase_Asp_AS"/>
</dbReference>
<evidence type="ECO:0000256" key="5">
    <source>
        <dbReference type="ARBA" id="ARBA00013229"/>
    </source>
</evidence>
<reference evidence="14" key="1">
    <citation type="submission" date="2025-08" db="UniProtKB">
        <authorList>
            <consortium name="RefSeq"/>
        </authorList>
    </citation>
    <scope>IDENTIFICATION</scope>
</reference>
<dbReference type="InterPro" id="IPR000070">
    <property type="entry name" value="Pectinesterase_cat"/>
</dbReference>
<dbReference type="RefSeq" id="XP_039145664.1">
    <property type="nucleotide sequence ID" value="XM_039289730.1"/>
</dbReference>
<sequence length="583" mass="65332">MYAFQDFNDYSYESEKRKSRKKKLIIIGVSLLATTLIVTAGVVGALFYTTHEPKKDDNRNLHSVSKSVKMMCSATDYSGVCESSLSNAVNSSSPTPEDLVKAAIAVIANEAKKAFSRSELFKSKNPMIIGAIEDCKQLYLDSKEELETSLKHIVADGLENLPKKSHDIRTWLSAVMSYQQTCIDGFPEGELKTKMNKAMDKARQLTSNALAIIKEATNFFSTLKLSNFNRRRLLEEEKEEVFVDDDGYPSWVAEGDRRMLRSYSWKKPTPNVTVAKDGSGDFLNITDALNAMPKKYEGRYVIYVKEGVYEETVNVTKKMVNVTMYGDGGKKTIITGSKNFVDGTRTFKTATFVASGAGFMAVSLCFRNTAGAAKHQAVALRVQSDQSIFLYCRMEGYQDTLYAQTHRQFYRGCVISGTIDFIFGDAAAVIQNSVIVVRRPLSNQQNIVTANGRIDPHETTGFVLHNCRIIPDHTLTSFNISINSYLGRPWKQYSKTIIMESRIGSFIHPDGYTPWNGDFALNTLFYAEYNNTGEGSNVTKRVPWLGFKVISRSAAKGFTVANFLQGRDWIKRSEVPVRFGLFH</sequence>
<dbReference type="EC" id="3.1.1.11" evidence="5 10"/>
<evidence type="ECO:0000256" key="2">
    <source>
        <dbReference type="ARBA" id="ARBA00005184"/>
    </source>
</evidence>
<dbReference type="Pfam" id="PF01095">
    <property type="entry name" value="Pectinesterase"/>
    <property type="match status" value="1"/>
</dbReference>
<dbReference type="PROSITE" id="PS00503">
    <property type="entry name" value="PECTINESTERASE_2"/>
    <property type="match status" value="1"/>
</dbReference>
<evidence type="ECO:0000256" key="1">
    <source>
        <dbReference type="ARBA" id="ARBA00004191"/>
    </source>
</evidence>
<dbReference type="FunFam" id="2.160.20.10:FF:000029">
    <property type="entry name" value="Pectinesterase 4"/>
    <property type="match status" value="1"/>
</dbReference>
<evidence type="ECO:0000256" key="8">
    <source>
        <dbReference type="ARBA" id="ARBA00023085"/>
    </source>
</evidence>
<dbReference type="InterPro" id="IPR035513">
    <property type="entry name" value="Invertase/methylesterase_inhib"/>
</dbReference>
<evidence type="ECO:0000256" key="7">
    <source>
        <dbReference type="ARBA" id="ARBA00022801"/>
    </source>
</evidence>
<comment type="pathway">
    <text evidence="2 10">Glycan metabolism; pectin degradation; 2-dehydro-3-deoxy-D-gluconate from pectin: step 1/5.</text>
</comment>
<comment type="subcellular location">
    <subcellularLocation>
        <location evidence="1">Secreted</location>
        <location evidence="1">Cell wall</location>
    </subcellularLocation>
</comment>
<feature type="domain" description="Pectinesterase inhibitor" evidence="12">
    <location>
        <begin position="63"/>
        <end position="212"/>
    </location>
</feature>
<dbReference type="InterPro" id="IPR012334">
    <property type="entry name" value="Pectin_lyas_fold"/>
</dbReference>
<evidence type="ECO:0000313" key="14">
    <source>
        <dbReference type="RefSeq" id="XP_039145664.1"/>
    </source>
</evidence>
<gene>
    <name evidence="14" type="primary">LOC120282899</name>
</gene>
<dbReference type="Gene3D" id="2.160.20.10">
    <property type="entry name" value="Single-stranded right-handed beta-helix, Pectin lyase-like"/>
    <property type="match status" value="1"/>
</dbReference>
<name>A0AB40D5W4_DIOCR</name>
<evidence type="ECO:0000256" key="6">
    <source>
        <dbReference type="ARBA" id="ARBA00022512"/>
    </source>
</evidence>
<keyword evidence="11" id="KW-0472">Membrane</keyword>
<comment type="similarity">
    <text evidence="4">In the C-terminal section; belongs to the pectinesterase family.</text>
</comment>
<organism evidence="13 14">
    <name type="scientific">Dioscorea cayennensis subsp. rotundata</name>
    <name type="common">White Guinea yam</name>
    <name type="synonym">Dioscorea rotundata</name>
    <dbReference type="NCBI Taxonomy" id="55577"/>
    <lineage>
        <taxon>Eukaryota</taxon>
        <taxon>Viridiplantae</taxon>
        <taxon>Streptophyta</taxon>
        <taxon>Embryophyta</taxon>
        <taxon>Tracheophyta</taxon>
        <taxon>Spermatophyta</taxon>
        <taxon>Magnoliopsida</taxon>
        <taxon>Liliopsida</taxon>
        <taxon>Dioscoreales</taxon>
        <taxon>Dioscoreaceae</taxon>
        <taxon>Dioscorea</taxon>
    </lineage>
</organism>
<dbReference type="NCBIfam" id="TIGR01614">
    <property type="entry name" value="PME_inhib"/>
    <property type="match status" value="1"/>
</dbReference>
<protein>
    <recommendedName>
        <fullName evidence="5 10">Pectinesterase</fullName>
        <ecNumber evidence="5 10">3.1.1.11</ecNumber>
    </recommendedName>
</protein>
<evidence type="ECO:0000259" key="12">
    <source>
        <dbReference type="SMART" id="SM00856"/>
    </source>
</evidence>
<proteinExistence type="inferred from homology"/>
<dbReference type="GO" id="GO:0045490">
    <property type="term" value="P:pectin catabolic process"/>
    <property type="evidence" value="ECO:0007669"/>
    <property type="project" value="UniProtKB-UniRule"/>
</dbReference>
<dbReference type="SUPFAM" id="SSF101148">
    <property type="entry name" value="Plant invertase/pectin methylesterase inhibitor"/>
    <property type="match status" value="1"/>
</dbReference>
<dbReference type="Gene3D" id="1.20.140.40">
    <property type="entry name" value="Invertase/pectin methylesterase inhibitor family protein"/>
    <property type="match status" value="1"/>
</dbReference>
<keyword evidence="6" id="KW-0134">Cell wall</keyword>
<dbReference type="SMART" id="SM00856">
    <property type="entry name" value="PMEI"/>
    <property type="match status" value="1"/>
</dbReference>
<dbReference type="InterPro" id="IPR006501">
    <property type="entry name" value="Pectinesterase_inhib_dom"/>
</dbReference>